<feature type="transmembrane region" description="Helical" evidence="1">
    <location>
        <begin position="6"/>
        <end position="25"/>
    </location>
</feature>
<proteinExistence type="predicted"/>
<evidence type="ECO:0000313" key="2">
    <source>
        <dbReference type="EMBL" id="SDI42552.1"/>
    </source>
</evidence>
<dbReference type="EMBL" id="FNDG01000016">
    <property type="protein sequence ID" value="SDI42552.1"/>
    <property type="molecule type" value="Genomic_DNA"/>
</dbReference>
<keyword evidence="1" id="KW-0472">Membrane</keyword>
<evidence type="ECO:0000313" key="3">
    <source>
        <dbReference type="Proteomes" id="UP000198606"/>
    </source>
</evidence>
<dbReference type="Proteomes" id="UP000198606">
    <property type="component" value="Unassembled WGS sequence"/>
</dbReference>
<sequence length="214" mass="24644">MIALAYLAFFLAYGLISVLVVSKSYRVSRRRYGKGWVGGWFAALIMYNLVFWDWIPVYVMYKYYCATEAGAWVYKSPEQWIKENPGAVGQLWGDDYIRPIERFSDQRQRIWYSELVYGETIKQARYSGGLLRRTERLLVDARSGDELSRAVQFEKINESAFSLGHATVRDFKIWLVIGGNDCVDESGQNYFVLDARNGKELIKLGRGVGNDNGR</sequence>
<organism evidence="2 3">
    <name type="scientific">Phytopseudomonas flavescens</name>
    <dbReference type="NCBI Taxonomy" id="29435"/>
    <lineage>
        <taxon>Bacteria</taxon>
        <taxon>Pseudomonadati</taxon>
        <taxon>Pseudomonadota</taxon>
        <taxon>Gammaproteobacteria</taxon>
        <taxon>Pseudomonadales</taxon>
        <taxon>Pseudomonadaceae</taxon>
        <taxon>Phytopseudomonas</taxon>
    </lineage>
</organism>
<feature type="transmembrane region" description="Helical" evidence="1">
    <location>
        <begin position="37"/>
        <end position="55"/>
    </location>
</feature>
<name>A0A1G8KGN6_9GAMM</name>
<dbReference type="STRING" id="29435.SAMN05216588_116132"/>
<gene>
    <name evidence="2" type="ORF">SAMN05216588_116132</name>
</gene>
<keyword evidence="1" id="KW-0812">Transmembrane</keyword>
<keyword evidence="1" id="KW-1133">Transmembrane helix</keyword>
<dbReference type="RefSeq" id="WP_139207478.1">
    <property type="nucleotide sequence ID" value="NZ_FNDG01000016.1"/>
</dbReference>
<dbReference type="AlphaFoldDB" id="A0A1G8KGN6"/>
<evidence type="ECO:0000256" key="1">
    <source>
        <dbReference type="SAM" id="Phobius"/>
    </source>
</evidence>
<accession>A0A1G8KGN6</accession>
<protein>
    <submittedName>
        <fullName evidence="2">Uncharacterized protein</fullName>
    </submittedName>
</protein>
<reference evidence="2 3" key="1">
    <citation type="submission" date="2016-10" db="EMBL/GenBank/DDBJ databases">
        <authorList>
            <person name="de Groot N.N."/>
        </authorList>
    </citation>
    <scope>NUCLEOTIDE SEQUENCE [LARGE SCALE GENOMIC DNA]</scope>
    <source>
        <strain evidence="2 3">LMG 18387</strain>
    </source>
</reference>